<gene>
    <name evidence="2" type="ORF">AVDCRST_MAG59-2048</name>
</gene>
<dbReference type="InterPro" id="IPR013096">
    <property type="entry name" value="Cupin_2"/>
</dbReference>
<dbReference type="EMBL" id="CADCWF010000129">
    <property type="protein sequence ID" value="CAA9554574.1"/>
    <property type="molecule type" value="Genomic_DNA"/>
</dbReference>
<name>A0A6J4ULU2_9BACT</name>
<protein>
    <recommendedName>
        <fullName evidence="1">Cupin type-2 domain-containing protein</fullName>
    </recommendedName>
</protein>
<dbReference type="SUPFAM" id="SSF51182">
    <property type="entry name" value="RmlC-like cupins"/>
    <property type="match status" value="1"/>
</dbReference>
<dbReference type="InterPro" id="IPR014710">
    <property type="entry name" value="RmlC-like_jellyroll"/>
</dbReference>
<proteinExistence type="predicted"/>
<accession>A0A6J4ULU2</accession>
<dbReference type="Gene3D" id="2.60.120.10">
    <property type="entry name" value="Jelly Rolls"/>
    <property type="match status" value="1"/>
</dbReference>
<feature type="domain" description="Cupin type-2" evidence="1">
    <location>
        <begin position="66"/>
        <end position="117"/>
    </location>
</feature>
<dbReference type="Pfam" id="PF07883">
    <property type="entry name" value="Cupin_2"/>
    <property type="match status" value="1"/>
</dbReference>
<sequence>MPAYAGTGIACSVPARPKVRNPKEGIVSDTSVTKIDSRFSPTGEMGQVYLASGIHVAMRLWRDETPGEPKPEERRDYETVGYVIAGRAELHSEGQVVMLEPGNSWVVPKGASHTYRILDAFTAVEATSPPAHAHGRDEARG</sequence>
<reference evidence="2" key="1">
    <citation type="submission" date="2020-02" db="EMBL/GenBank/DDBJ databases">
        <authorList>
            <person name="Meier V. D."/>
        </authorList>
    </citation>
    <scope>NUCLEOTIDE SEQUENCE</scope>
    <source>
        <strain evidence="2">AVDCRST_MAG59</strain>
    </source>
</reference>
<evidence type="ECO:0000259" key="1">
    <source>
        <dbReference type="Pfam" id="PF07883"/>
    </source>
</evidence>
<dbReference type="AlphaFoldDB" id="A0A6J4ULU2"/>
<organism evidence="2">
    <name type="scientific">uncultured Thermomicrobiales bacterium</name>
    <dbReference type="NCBI Taxonomy" id="1645740"/>
    <lineage>
        <taxon>Bacteria</taxon>
        <taxon>Pseudomonadati</taxon>
        <taxon>Thermomicrobiota</taxon>
        <taxon>Thermomicrobia</taxon>
        <taxon>Thermomicrobiales</taxon>
        <taxon>environmental samples</taxon>
    </lineage>
</organism>
<evidence type="ECO:0000313" key="2">
    <source>
        <dbReference type="EMBL" id="CAA9554574.1"/>
    </source>
</evidence>
<dbReference type="InterPro" id="IPR011051">
    <property type="entry name" value="RmlC_Cupin_sf"/>
</dbReference>